<keyword evidence="3" id="KW-1185">Reference proteome</keyword>
<dbReference type="InterPro" id="IPR046235">
    <property type="entry name" value="DUF6268"/>
</dbReference>
<name>A0A554VFS5_9FLAO</name>
<dbReference type="EMBL" id="VLNR01000049">
    <property type="protein sequence ID" value="TSE06121.1"/>
    <property type="molecule type" value="Genomic_DNA"/>
</dbReference>
<feature type="domain" description="DUF6268" evidence="1">
    <location>
        <begin position="104"/>
        <end position="261"/>
    </location>
</feature>
<comment type="caution">
    <text evidence="2">The sequence shown here is derived from an EMBL/GenBank/DDBJ whole genome shotgun (WGS) entry which is preliminary data.</text>
</comment>
<dbReference type="Pfam" id="PF19783">
    <property type="entry name" value="DUF6268"/>
    <property type="match status" value="1"/>
</dbReference>
<protein>
    <recommendedName>
        <fullName evidence="1">DUF6268 domain-containing protein</fullName>
    </recommendedName>
</protein>
<dbReference type="OrthoDB" id="1488805at2"/>
<reference evidence="2 3" key="1">
    <citation type="submission" date="2019-07" db="EMBL/GenBank/DDBJ databases">
        <title>The draft genome sequence of Aquimarina algiphila M91.</title>
        <authorList>
            <person name="Meng X."/>
        </authorList>
    </citation>
    <scope>NUCLEOTIDE SEQUENCE [LARGE SCALE GENOMIC DNA]</scope>
    <source>
        <strain evidence="2 3">M91</strain>
    </source>
</reference>
<accession>A0A554VFS5</accession>
<proteinExistence type="predicted"/>
<dbReference type="AlphaFoldDB" id="A0A554VFS5"/>
<dbReference type="RefSeq" id="WP_143917723.1">
    <property type="nucleotide sequence ID" value="NZ_CANMIK010000055.1"/>
</dbReference>
<dbReference type="Proteomes" id="UP000318833">
    <property type="component" value="Unassembled WGS sequence"/>
</dbReference>
<evidence type="ECO:0000259" key="1">
    <source>
        <dbReference type="Pfam" id="PF19783"/>
    </source>
</evidence>
<evidence type="ECO:0000313" key="2">
    <source>
        <dbReference type="EMBL" id="TSE06121.1"/>
    </source>
</evidence>
<gene>
    <name evidence="2" type="ORF">FOF46_20450</name>
</gene>
<organism evidence="2 3">
    <name type="scientific">Aquimarina algiphila</name>
    <dbReference type="NCBI Taxonomy" id="2047982"/>
    <lineage>
        <taxon>Bacteria</taxon>
        <taxon>Pseudomonadati</taxon>
        <taxon>Bacteroidota</taxon>
        <taxon>Flavobacteriia</taxon>
        <taxon>Flavobacteriales</taxon>
        <taxon>Flavobacteriaceae</taxon>
        <taxon>Aquimarina</taxon>
    </lineage>
</organism>
<evidence type="ECO:0000313" key="3">
    <source>
        <dbReference type="Proteomes" id="UP000318833"/>
    </source>
</evidence>
<sequence>MINRILVLSITIIFTQLLSAQDYVDIVKADYATVFGAGFENNDSADTNVNLLDIAVTYPIVVSEKLAVITGVDYNQHGLDLIPNGEGVTLNNITLKAGVAIKHSEKWSGTYLFLPKIASQELHTDGDQFFFGGLALLKYQKSKRMQYRIGAYASSEGFGVIMTPVIGLYYLNESETWEVTANLPINADINYRFNTAVAVGFGFQAPVRSYSLKREDNIPDLYTQVSSIEAGPYVQHSFLEKSVLVRLQAGYSSVSYEVFQEGDTLPIRLSAIEFGDDRNLLNPEMTGNLFVRVGATYRFHLNKKKD</sequence>